<keyword evidence="1" id="KW-1133">Transmembrane helix</keyword>
<evidence type="ECO:0000313" key="3">
    <source>
        <dbReference type="Proteomes" id="UP001175228"/>
    </source>
</evidence>
<protein>
    <submittedName>
        <fullName evidence="2">Uncharacterized protein</fullName>
    </submittedName>
</protein>
<dbReference type="Proteomes" id="UP001175228">
    <property type="component" value="Unassembled WGS sequence"/>
</dbReference>
<keyword evidence="1" id="KW-0812">Transmembrane</keyword>
<name>A0AA39Q004_9AGAR</name>
<sequence length="111" mass="12454">MVERRQTLVGQRGAINWTHTSIHRPTVPGLLIVIFLPLPLRAPSFPSFHSFTSTFSPDNSFSIVVAIGTRVLAWLASYSYSCLPCHFPSTRSCITERRTSSIIAFMRASRK</sequence>
<keyword evidence="1" id="KW-0472">Membrane</keyword>
<reference evidence="2" key="1">
    <citation type="submission" date="2023-06" db="EMBL/GenBank/DDBJ databases">
        <authorList>
            <consortium name="Lawrence Berkeley National Laboratory"/>
            <person name="Ahrendt S."/>
            <person name="Sahu N."/>
            <person name="Indic B."/>
            <person name="Wong-Bajracharya J."/>
            <person name="Merenyi Z."/>
            <person name="Ke H.-M."/>
            <person name="Monk M."/>
            <person name="Kocsube S."/>
            <person name="Drula E."/>
            <person name="Lipzen A."/>
            <person name="Balint B."/>
            <person name="Henrissat B."/>
            <person name="Andreopoulos B."/>
            <person name="Martin F.M."/>
            <person name="Harder C.B."/>
            <person name="Rigling D."/>
            <person name="Ford K.L."/>
            <person name="Foster G.D."/>
            <person name="Pangilinan J."/>
            <person name="Papanicolaou A."/>
            <person name="Barry K."/>
            <person name="LaButti K."/>
            <person name="Viragh M."/>
            <person name="Koriabine M."/>
            <person name="Yan M."/>
            <person name="Riley R."/>
            <person name="Champramary S."/>
            <person name="Plett K.L."/>
            <person name="Tsai I.J."/>
            <person name="Slot J."/>
            <person name="Sipos G."/>
            <person name="Plett J."/>
            <person name="Nagy L.G."/>
            <person name="Grigoriev I.V."/>
        </authorList>
    </citation>
    <scope>NUCLEOTIDE SEQUENCE</scope>
    <source>
        <strain evidence="2">HWK02</strain>
    </source>
</reference>
<accession>A0AA39Q004</accession>
<evidence type="ECO:0000313" key="2">
    <source>
        <dbReference type="EMBL" id="KAK0493145.1"/>
    </source>
</evidence>
<feature type="transmembrane region" description="Helical" evidence="1">
    <location>
        <begin position="60"/>
        <end position="81"/>
    </location>
</feature>
<organism evidence="2 3">
    <name type="scientific">Armillaria luteobubalina</name>
    <dbReference type="NCBI Taxonomy" id="153913"/>
    <lineage>
        <taxon>Eukaryota</taxon>
        <taxon>Fungi</taxon>
        <taxon>Dikarya</taxon>
        <taxon>Basidiomycota</taxon>
        <taxon>Agaricomycotina</taxon>
        <taxon>Agaricomycetes</taxon>
        <taxon>Agaricomycetidae</taxon>
        <taxon>Agaricales</taxon>
        <taxon>Marasmiineae</taxon>
        <taxon>Physalacriaceae</taxon>
        <taxon>Armillaria</taxon>
    </lineage>
</organism>
<dbReference type="EMBL" id="JAUEPU010000026">
    <property type="protein sequence ID" value="KAK0493145.1"/>
    <property type="molecule type" value="Genomic_DNA"/>
</dbReference>
<keyword evidence="3" id="KW-1185">Reference proteome</keyword>
<comment type="caution">
    <text evidence="2">The sequence shown here is derived from an EMBL/GenBank/DDBJ whole genome shotgun (WGS) entry which is preliminary data.</text>
</comment>
<gene>
    <name evidence="2" type="ORF">EDD18DRAFT_1180806</name>
</gene>
<proteinExistence type="predicted"/>
<dbReference type="AlphaFoldDB" id="A0AA39Q004"/>
<evidence type="ECO:0000256" key="1">
    <source>
        <dbReference type="SAM" id="Phobius"/>
    </source>
</evidence>
<feature type="transmembrane region" description="Helical" evidence="1">
    <location>
        <begin position="21"/>
        <end position="40"/>
    </location>
</feature>